<dbReference type="Proteomes" id="UP000664357">
    <property type="component" value="Unassembled WGS sequence"/>
</dbReference>
<dbReference type="CDD" id="cd04301">
    <property type="entry name" value="NAT_SF"/>
    <property type="match status" value="1"/>
</dbReference>
<reference evidence="2 3" key="2">
    <citation type="submission" date="2024-02" db="EMBL/GenBank/DDBJ databases">
        <title>The Genome Sequence of Enterococcus sp. DIV0159.</title>
        <authorList>
            <person name="Earl A."/>
            <person name="Manson A."/>
            <person name="Gilmore M."/>
            <person name="Sanders J."/>
            <person name="Shea T."/>
            <person name="Howe W."/>
            <person name="Livny J."/>
            <person name="Cuomo C."/>
            <person name="Neafsey D."/>
            <person name="Birren B."/>
        </authorList>
    </citation>
    <scope>NUCLEOTIDE SEQUENCE [LARGE SCALE GENOMIC DNA]</scope>
    <source>
        <strain evidence="2 3">665A</strain>
    </source>
</reference>
<dbReference type="RefSeq" id="WP_207701291.1">
    <property type="nucleotide sequence ID" value="NZ_JAFREL020000002.1"/>
</dbReference>
<dbReference type="PANTHER" id="PTHR43451">
    <property type="entry name" value="ACETYLTRANSFERASE (GNAT) FAMILY PROTEIN"/>
    <property type="match status" value="1"/>
</dbReference>
<dbReference type="Pfam" id="PF13673">
    <property type="entry name" value="Acetyltransf_10"/>
    <property type="match status" value="1"/>
</dbReference>
<comment type="caution">
    <text evidence="2">The sequence shown here is derived from an EMBL/GenBank/DDBJ whole genome shotgun (WGS) entry which is preliminary data.</text>
</comment>
<proteinExistence type="predicted"/>
<gene>
    <name evidence="2" type="ORF">JZO67_002513</name>
</gene>
<evidence type="ECO:0000313" key="2">
    <source>
        <dbReference type="EMBL" id="MEO1770560.1"/>
    </source>
</evidence>
<keyword evidence="3" id="KW-1185">Reference proteome</keyword>
<dbReference type="PANTHER" id="PTHR43451:SF1">
    <property type="entry name" value="ACETYLTRANSFERASE"/>
    <property type="match status" value="1"/>
</dbReference>
<dbReference type="EMBL" id="JAFREL020000002">
    <property type="protein sequence ID" value="MEO1770560.1"/>
    <property type="molecule type" value="Genomic_DNA"/>
</dbReference>
<dbReference type="PROSITE" id="PS51186">
    <property type="entry name" value="GNAT"/>
    <property type="match status" value="1"/>
</dbReference>
<reference evidence="2 3" key="1">
    <citation type="submission" date="2021-03" db="EMBL/GenBank/DDBJ databases">
        <authorList>
            <person name="Gilmore M.S."/>
            <person name="Schwartzman J."/>
            <person name="Van Tyne D."/>
            <person name="Martin M."/>
            <person name="Earl A.M."/>
            <person name="Manson A.L."/>
            <person name="Straub T."/>
            <person name="Salamzade R."/>
            <person name="Saavedra J."/>
            <person name="Lebreton F."/>
            <person name="Prichula J."/>
            <person name="Schaufler K."/>
            <person name="Gaca A."/>
            <person name="Sgardioli B."/>
            <person name="Wagenaar J."/>
            <person name="Strong T."/>
        </authorList>
    </citation>
    <scope>NUCLEOTIDE SEQUENCE [LARGE SCALE GENOMIC DNA]</scope>
    <source>
        <strain evidence="2 3">665A</strain>
    </source>
</reference>
<evidence type="ECO:0000313" key="3">
    <source>
        <dbReference type="Proteomes" id="UP000664357"/>
    </source>
</evidence>
<protein>
    <recommendedName>
        <fullName evidence="1">N-acetyltransferase domain-containing protein</fullName>
    </recommendedName>
</protein>
<dbReference type="InterPro" id="IPR000182">
    <property type="entry name" value="GNAT_dom"/>
</dbReference>
<sequence length="165" mass="19444">MKVKIQLEDQNTLEFRKAKRLETIPICQLVQQTIQTIYPKYYPKEITTFFSNMHSEKRIYQDISEENLWVLIDGTDLLGTCTYIENVVMRLFVKPEFQCRGYGKLILDCVEKNILQKHDQVILEAVVSAARMYEKRGYKTLNHEKLVISESAILTYEVMQLNKTK</sequence>
<organism evidence="2 3">
    <name type="scientific">Candidatus Enterococcus ferrettii</name>
    <dbReference type="NCBI Taxonomy" id="2815324"/>
    <lineage>
        <taxon>Bacteria</taxon>
        <taxon>Bacillati</taxon>
        <taxon>Bacillota</taxon>
        <taxon>Bacilli</taxon>
        <taxon>Lactobacillales</taxon>
        <taxon>Enterococcaceae</taxon>
        <taxon>Enterococcus</taxon>
    </lineage>
</organism>
<name>A0ABV0EPK5_9ENTE</name>
<feature type="domain" description="N-acetyltransferase" evidence="1">
    <location>
        <begin position="13"/>
        <end position="162"/>
    </location>
</feature>
<evidence type="ECO:0000259" key="1">
    <source>
        <dbReference type="PROSITE" id="PS51186"/>
    </source>
</evidence>
<dbReference type="InterPro" id="IPR052564">
    <property type="entry name" value="N-acetyltrans/Recomb-assoc"/>
</dbReference>
<dbReference type="Gene3D" id="3.40.630.30">
    <property type="match status" value="1"/>
</dbReference>
<dbReference type="SUPFAM" id="SSF55729">
    <property type="entry name" value="Acyl-CoA N-acyltransferases (Nat)"/>
    <property type="match status" value="1"/>
</dbReference>
<dbReference type="InterPro" id="IPR016181">
    <property type="entry name" value="Acyl_CoA_acyltransferase"/>
</dbReference>
<accession>A0ABV0EPK5</accession>